<dbReference type="SMART" id="SM00184">
    <property type="entry name" value="RING"/>
    <property type="match status" value="1"/>
</dbReference>
<keyword evidence="1" id="KW-0863">Zinc-finger</keyword>
<keyword evidence="1" id="KW-0862">Zinc</keyword>
<proteinExistence type="predicted"/>
<dbReference type="GO" id="GO:0008270">
    <property type="term" value="F:zinc ion binding"/>
    <property type="evidence" value="ECO:0007669"/>
    <property type="project" value="UniProtKB-KW"/>
</dbReference>
<dbReference type="GO" id="GO:0061630">
    <property type="term" value="F:ubiquitin protein ligase activity"/>
    <property type="evidence" value="ECO:0007669"/>
    <property type="project" value="TreeGrafter"/>
</dbReference>
<keyword evidence="1" id="KW-0479">Metal-binding</keyword>
<feature type="region of interest" description="Disordered" evidence="2">
    <location>
        <begin position="182"/>
        <end position="246"/>
    </location>
</feature>
<feature type="region of interest" description="Disordered" evidence="2">
    <location>
        <begin position="1"/>
        <end position="112"/>
    </location>
</feature>
<evidence type="ECO:0000256" key="1">
    <source>
        <dbReference type="PROSITE-ProRule" id="PRU00175"/>
    </source>
</evidence>
<feature type="compositionally biased region" description="Low complexity" evidence="2">
    <location>
        <begin position="187"/>
        <end position="196"/>
    </location>
</feature>
<name>A0A7S2LX36_9STRA</name>
<dbReference type="InterPro" id="IPR001841">
    <property type="entry name" value="Znf_RING"/>
</dbReference>
<accession>A0A7S2LX36</accession>
<dbReference type="PROSITE" id="PS50089">
    <property type="entry name" value="ZF_RING_2"/>
    <property type="match status" value="1"/>
</dbReference>
<dbReference type="GO" id="GO:0006511">
    <property type="term" value="P:ubiquitin-dependent protein catabolic process"/>
    <property type="evidence" value="ECO:0007669"/>
    <property type="project" value="TreeGrafter"/>
</dbReference>
<dbReference type="EMBL" id="HBGZ01022203">
    <property type="protein sequence ID" value="CAD9616940.1"/>
    <property type="molecule type" value="Transcribed_RNA"/>
</dbReference>
<dbReference type="InterPro" id="IPR051826">
    <property type="entry name" value="E3_ubiquitin-ligase_domain"/>
</dbReference>
<dbReference type="PANTHER" id="PTHR22765">
    <property type="entry name" value="RING FINGER AND PROTEASE ASSOCIATED DOMAIN-CONTAINING"/>
    <property type="match status" value="1"/>
</dbReference>
<feature type="compositionally biased region" description="Low complexity" evidence="2">
    <location>
        <begin position="34"/>
        <end position="44"/>
    </location>
</feature>
<evidence type="ECO:0000256" key="2">
    <source>
        <dbReference type="SAM" id="MobiDB-lite"/>
    </source>
</evidence>
<feature type="domain" description="RING-type" evidence="3">
    <location>
        <begin position="130"/>
        <end position="172"/>
    </location>
</feature>
<dbReference type="Pfam" id="PF13639">
    <property type="entry name" value="zf-RING_2"/>
    <property type="match status" value="1"/>
</dbReference>
<organism evidence="4">
    <name type="scientific">Skeletonema marinoi</name>
    <dbReference type="NCBI Taxonomy" id="267567"/>
    <lineage>
        <taxon>Eukaryota</taxon>
        <taxon>Sar</taxon>
        <taxon>Stramenopiles</taxon>
        <taxon>Ochrophyta</taxon>
        <taxon>Bacillariophyta</taxon>
        <taxon>Coscinodiscophyceae</taxon>
        <taxon>Thalassiosirophycidae</taxon>
        <taxon>Thalassiosirales</taxon>
        <taxon>Skeletonemataceae</taxon>
        <taxon>Skeletonema</taxon>
        <taxon>Skeletonema marinoi-dohrnii complex</taxon>
    </lineage>
</organism>
<gene>
    <name evidence="4" type="ORF">SMAR0320_LOCUS15946</name>
</gene>
<dbReference type="CDD" id="cd16454">
    <property type="entry name" value="RING-H2_PA-TM-RING"/>
    <property type="match status" value="1"/>
</dbReference>
<reference evidence="4" key="1">
    <citation type="submission" date="2021-01" db="EMBL/GenBank/DDBJ databases">
        <authorList>
            <person name="Corre E."/>
            <person name="Pelletier E."/>
            <person name="Niang G."/>
            <person name="Scheremetjew M."/>
            <person name="Finn R."/>
            <person name="Kale V."/>
            <person name="Holt S."/>
            <person name="Cochrane G."/>
            <person name="Meng A."/>
            <person name="Brown T."/>
            <person name="Cohen L."/>
        </authorList>
    </citation>
    <scope>NUCLEOTIDE SEQUENCE</scope>
    <source>
        <strain evidence="4">SM1012Den-03</strain>
    </source>
</reference>
<dbReference type="Gene3D" id="3.30.40.10">
    <property type="entry name" value="Zinc/RING finger domain, C3HC4 (zinc finger)"/>
    <property type="match status" value="1"/>
</dbReference>
<dbReference type="InterPro" id="IPR013083">
    <property type="entry name" value="Znf_RING/FYVE/PHD"/>
</dbReference>
<dbReference type="AlphaFoldDB" id="A0A7S2LX36"/>
<sequence>MNGTGRNTRRRRGNGLRLLTMEEVETLPTIEYTSCSSESDVMSSSEEDDRQSGSSSSRGLELRDKTDMPYLNDNGEDDLDVEGLGTPHEGHPPRRDEEEDDQLSGGGGGGLCQALKSPKKEDPYFRHASCSICLDEYEMGEQIRVLPCQHTFHSECIFPWLTERSPTCPLCKAMFEAVHVDEDEEQQQQQQQQQQQSGSNDTANDNEEEQSHQTGASIGEEGVAASEPEGANNNDSSAETSRRRTTTGLWRNLFGANATLSRSDDTAAAANAINNEGNTLEEPLLPDV</sequence>
<evidence type="ECO:0000259" key="3">
    <source>
        <dbReference type="PROSITE" id="PS50089"/>
    </source>
</evidence>
<protein>
    <recommendedName>
        <fullName evidence="3">RING-type domain-containing protein</fullName>
    </recommendedName>
</protein>
<evidence type="ECO:0000313" key="4">
    <source>
        <dbReference type="EMBL" id="CAD9616940.1"/>
    </source>
</evidence>
<dbReference type="SUPFAM" id="SSF57850">
    <property type="entry name" value="RING/U-box"/>
    <property type="match status" value="1"/>
</dbReference>
<dbReference type="PANTHER" id="PTHR22765:SF411">
    <property type="entry name" value="OS02G0248440 PROTEIN"/>
    <property type="match status" value="1"/>
</dbReference>